<name>A0A7S1VN83_9STRA</name>
<evidence type="ECO:0000313" key="4">
    <source>
        <dbReference type="EMBL" id="CAD9305507.1"/>
    </source>
</evidence>
<evidence type="ECO:0008006" key="5">
    <source>
        <dbReference type="Google" id="ProtNLM"/>
    </source>
</evidence>
<accession>A0A7S1VN83</accession>
<evidence type="ECO:0000256" key="1">
    <source>
        <dbReference type="ARBA" id="ARBA00005901"/>
    </source>
</evidence>
<dbReference type="AlphaFoldDB" id="A0A7S1VN83"/>
<dbReference type="Pfam" id="PF01991">
    <property type="entry name" value="vATP-synt_E"/>
    <property type="match status" value="1"/>
</dbReference>
<dbReference type="GO" id="GO:0033178">
    <property type="term" value="C:proton-transporting two-sector ATPase complex, catalytic domain"/>
    <property type="evidence" value="ECO:0007669"/>
    <property type="project" value="InterPro"/>
</dbReference>
<dbReference type="InterPro" id="IPR038495">
    <property type="entry name" value="ATPase_E_C"/>
</dbReference>
<reference evidence="4" key="1">
    <citation type="submission" date="2021-01" db="EMBL/GenBank/DDBJ databases">
        <authorList>
            <person name="Corre E."/>
            <person name="Pelletier E."/>
            <person name="Niang G."/>
            <person name="Scheremetjew M."/>
            <person name="Finn R."/>
            <person name="Kale V."/>
            <person name="Holt S."/>
            <person name="Cochrane G."/>
            <person name="Meng A."/>
            <person name="Brown T."/>
            <person name="Cohen L."/>
        </authorList>
    </citation>
    <scope>NUCLEOTIDE SEQUENCE</scope>
    <source>
        <strain evidence="4">CCMP 410</strain>
    </source>
</reference>
<keyword evidence="3" id="KW-0406">Ion transport</keyword>
<dbReference type="InterPro" id="IPR002842">
    <property type="entry name" value="ATPase_V1_Esu"/>
</dbReference>
<dbReference type="Gene3D" id="3.30.2320.30">
    <property type="entry name" value="ATP synthase, E subunit, C-terminal"/>
    <property type="match status" value="1"/>
</dbReference>
<dbReference type="PANTHER" id="PTHR45715">
    <property type="entry name" value="ATPASE H+-TRANSPORTING V1 SUBUNIT E1A-RELATED"/>
    <property type="match status" value="1"/>
</dbReference>
<dbReference type="GO" id="GO:0046961">
    <property type="term" value="F:proton-transporting ATPase activity, rotational mechanism"/>
    <property type="evidence" value="ECO:0007669"/>
    <property type="project" value="InterPro"/>
</dbReference>
<keyword evidence="2" id="KW-0813">Transport</keyword>
<gene>
    <name evidence="4" type="ORF">GOCE00092_LOCUS24085</name>
</gene>
<dbReference type="Gene3D" id="6.10.250.1620">
    <property type="match status" value="1"/>
</dbReference>
<sequence>MRCTATTHHQPPPLVVLVVVVVSPFCYPNILSPSITMASDQIRQMVNFILQEAHEKANEIRVKTEHDFNLEKQTLVHEAKLNVQEEFAKKEKDREVQERIARSAEIGECRVKKMKIRDDLLHTLLSEAGAKCAVVARGQNYPQLLQKLIVQGLIKIEEDEVLVYCRGEDIKMVEKVLPDAVQEYVDIIKRESSVTLSPKVSLNPKRNNDLNDSTYGGIMLTADSGKIVCDNTMASRLTLVYEELLPSIRAILFPDEQ</sequence>
<protein>
    <recommendedName>
        <fullName evidence="5">V-type proton ATPase subunit E</fullName>
    </recommendedName>
</protein>
<evidence type="ECO:0000256" key="2">
    <source>
        <dbReference type="ARBA" id="ARBA00022448"/>
    </source>
</evidence>
<organism evidence="4">
    <name type="scientific">Grammatophora oceanica</name>
    <dbReference type="NCBI Taxonomy" id="210454"/>
    <lineage>
        <taxon>Eukaryota</taxon>
        <taxon>Sar</taxon>
        <taxon>Stramenopiles</taxon>
        <taxon>Ochrophyta</taxon>
        <taxon>Bacillariophyta</taxon>
        <taxon>Fragilariophyceae</taxon>
        <taxon>Fragilariophycidae</taxon>
        <taxon>Rhabdonematales</taxon>
        <taxon>Grammatophoraceae</taxon>
        <taxon>Grammatophora</taxon>
    </lineage>
</organism>
<dbReference type="EMBL" id="HBGK01045775">
    <property type="protein sequence ID" value="CAD9305507.1"/>
    <property type="molecule type" value="Transcribed_RNA"/>
</dbReference>
<comment type="similarity">
    <text evidence="1">Belongs to the V-ATPase E subunit family.</text>
</comment>
<proteinExistence type="inferred from homology"/>
<evidence type="ECO:0000256" key="3">
    <source>
        <dbReference type="ARBA" id="ARBA00023065"/>
    </source>
</evidence>
<dbReference type="SUPFAM" id="SSF160527">
    <property type="entry name" value="V-type ATPase subunit E-like"/>
    <property type="match status" value="1"/>
</dbReference>